<feature type="domain" description="TonB-dependent receptor-like beta-barrel" evidence="5">
    <location>
        <begin position="460"/>
        <end position="907"/>
    </location>
</feature>
<dbReference type="RefSeq" id="WP_185661191.1">
    <property type="nucleotide sequence ID" value="NZ_CAWPOO010000012.1"/>
</dbReference>
<dbReference type="GO" id="GO:0009279">
    <property type="term" value="C:cell outer membrane"/>
    <property type="evidence" value="ECO:0007669"/>
    <property type="project" value="UniProtKB-SubCell"/>
</dbReference>
<dbReference type="Gene3D" id="2.170.130.10">
    <property type="entry name" value="TonB-dependent receptor, plug domain"/>
    <property type="match status" value="1"/>
</dbReference>
<comment type="caution">
    <text evidence="7">The sequence shown here is derived from an EMBL/GenBank/DDBJ whole genome shotgun (WGS) entry which is preliminary data.</text>
</comment>
<dbReference type="AlphaFoldDB" id="A0A7X1B7Y8"/>
<gene>
    <name evidence="7" type="ORF">H5P27_14925</name>
</gene>
<organism evidence="7 8">
    <name type="scientific">Pelagicoccus albus</name>
    <dbReference type="NCBI Taxonomy" id="415222"/>
    <lineage>
        <taxon>Bacteria</taxon>
        <taxon>Pseudomonadati</taxon>
        <taxon>Verrucomicrobiota</taxon>
        <taxon>Opitutia</taxon>
        <taxon>Puniceicoccales</taxon>
        <taxon>Pelagicoccaceae</taxon>
        <taxon>Pelagicoccus</taxon>
    </lineage>
</organism>
<evidence type="ECO:0000256" key="1">
    <source>
        <dbReference type="ARBA" id="ARBA00004442"/>
    </source>
</evidence>
<dbReference type="InterPro" id="IPR012910">
    <property type="entry name" value="Plug_dom"/>
</dbReference>
<dbReference type="Pfam" id="PF00593">
    <property type="entry name" value="TonB_dep_Rec_b-barrel"/>
    <property type="match status" value="1"/>
</dbReference>
<evidence type="ECO:0000313" key="8">
    <source>
        <dbReference type="Proteomes" id="UP000526501"/>
    </source>
</evidence>
<keyword evidence="4" id="KW-0798">TonB box</keyword>
<dbReference type="Proteomes" id="UP000526501">
    <property type="component" value="Unassembled WGS sequence"/>
</dbReference>
<feature type="domain" description="TonB-dependent receptor plug" evidence="6">
    <location>
        <begin position="76"/>
        <end position="176"/>
    </location>
</feature>
<keyword evidence="8" id="KW-1185">Reference proteome</keyword>
<evidence type="ECO:0000313" key="7">
    <source>
        <dbReference type="EMBL" id="MBC2607343.1"/>
    </source>
</evidence>
<evidence type="ECO:0000259" key="5">
    <source>
        <dbReference type="Pfam" id="PF00593"/>
    </source>
</evidence>
<evidence type="ECO:0000256" key="2">
    <source>
        <dbReference type="ARBA" id="ARBA00023136"/>
    </source>
</evidence>
<evidence type="ECO:0000256" key="4">
    <source>
        <dbReference type="RuleBase" id="RU003357"/>
    </source>
</evidence>
<dbReference type="Pfam" id="PF07715">
    <property type="entry name" value="Plug"/>
    <property type="match status" value="1"/>
</dbReference>
<dbReference type="Gene3D" id="2.40.170.20">
    <property type="entry name" value="TonB-dependent receptor, beta-barrel domain"/>
    <property type="match status" value="1"/>
</dbReference>
<dbReference type="InterPro" id="IPR010104">
    <property type="entry name" value="TonB_rcpt_bac"/>
</dbReference>
<dbReference type="PANTHER" id="PTHR40980">
    <property type="entry name" value="PLUG DOMAIN-CONTAINING PROTEIN"/>
    <property type="match status" value="1"/>
</dbReference>
<comment type="similarity">
    <text evidence="4">Belongs to the TonB-dependent receptor family.</text>
</comment>
<keyword evidence="3" id="KW-0998">Cell outer membrane</keyword>
<dbReference type="InterPro" id="IPR036942">
    <property type="entry name" value="Beta-barrel_TonB_sf"/>
</dbReference>
<dbReference type="PANTHER" id="PTHR40980:SF3">
    <property type="entry name" value="TONB-DEPENDENT RECEPTOR-LIKE BETA-BARREL DOMAIN-CONTAINING PROTEIN"/>
    <property type="match status" value="1"/>
</dbReference>
<sequence>MTPNTLPANTGALGSAARRRKSLGYSLALVLSLVCGATSSYGQEATDEDDEIFELGPYIVEGSIRESLIEGLEIKKESFQMVDALVAEDIGKFPDNNVVEALQRVTGVQVTDRASGEVSSVSIRGLSDIATTVNGRNIFTSTGRSVALQDIPASLLYRVDVYKTRSAAEIEQGIAGVIDIKTQRPFYFDGEKTVVAVRGIYQELADSLDPNISALYTNTWELDNGAKFGALINLSYAETNYRDQSVTAGAMVPFWTDEQPDGYVPYQRIFDTAIWTPGLENGLPFDEGSTLTVNGEEYEYVLSRDAVFGNTLDGSRERPAANISLQYAPNEDAEYTFEAFYNGYRAETFNQLHFAFADWWGSLGDDPAANVELYPGTNIVKSRDNVGFPYGFQSGDYFNGKTDSYLYALGGKWNISDKFKLTADLSFQDSVYEGQFFAMRLDRVHSEIDVDFNSASGFPAWNFGEADDLNDPASWNVAQLWDNADKSEGDSMELLIDGDYNLKAGIIDGIKFGLRYDDRGAKFSDRYIDERLGYVPFLGANLADYPDLVYQSTGFFDGRSDLPDSYLVPNAYYTWENHEEVLGWYGLPGLDDPLYALETVFDVNEVTTSAYAVANFKTELGGKNLDGQFGLRYVNVDTDMSFYDSDAGAFTDASVSTDDILPSFTVRYDAADNFRIRFSYGETLRRPGFNDLNPIINYVDDVTGIGYGTASGGNPNLVATTSKNYDLAFEYYMENAGSLHATLFRRDIEGLVVSFRNRVTYEGYDYILSQPDNTSNGELEGVEIGWVYFPKDLPGVLDGFGVQAAYTMLDSIQDIPLTDATGTVIGTESSPFYGVSDSSYSAVLAYEKEKWSSRLSYVWREDWLNNAEAALFANPLGVWRKPQQSLDFQFTYNVSDDFKITLDATNVTDEEYKSYYVYPETHNFGNWLISRTVAIGARYSF</sequence>
<dbReference type="SUPFAM" id="SSF56935">
    <property type="entry name" value="Porins"/>
    <property type="match status" value="1"/>
</dbReference>
<dbReference type="NCBIfam" id="TIGR01782">
    <property type="entry name" value="TonB-Xanth-Caul"/>
    <property type="match status" value="1"/>
</dbReference>
<name>A0A7X1B7Y8_9BACT</name>
<reference evidence="7 8" key="1">
    <citation type="submission" date="2020-07" db="EMBL/GenBank/DDBJ databases">
        <authorList>
            <person name="Feng X."/>
        </authorList>
    </citation>
    <scope>NUCLEOTIDE SEQUENCE [LARGE SCALE GENOMIC DNA]</scope>
    <source>
        <strain evidence="7 8">JCM23202</strain>
    </source>
</reference>
<keyword evidence="7" id="KW-0675">Receptor</keyword>
<evidence type="ECO:0000256" key="3">
    <source>
        <dbReference type="ARBA" id="ARBA00023237"/>
    </source>
</evidence>
<accession>A0A7X1B7Y8</accession>
<protein>
    <submittedName>
        <fullName evidence="7">TonB-dependent receptor</fullName>
    </submittedName>
</protein>
<proteinExistence type="inferred from homology"/>
<dbReference type="EMBL" id="JACHVC010000012">
    <property type="protein sequence ID" value="MBC2607343.1"/>
    <property type="molecule type" value="Genomic_DNA"/>
</dbReference>
<dbReference type="InterPro" id="IPR000531">
    <property type="entry name" value="Beta-barrel_TonB"/>
</dbReference>
<dbReference type="InterPro" id="IPR037066">
    <property type="entry name" value="Plug_dom_sf"/>
</dbReference>
<keyword evidence="2 4" id="KW-0472">Membrane</keyword>
<evidence type="ECO:0000259" key="6">
    <source>
        <dbReference type="Pfam" id="PF07715"/>
    </source>
</evidence>
<comment type="subcellular location">
    <subcellularLocation>
        <location evidence="1 4">Cell outer membrane</location>
    </subcellularLocation>
</comment>